<dbReference type="SUPFAM" id="SSF47413">
    <property type="entry name" value="lambda repressor-like DNA-binding domains"/>
    <property type="match status" value="1"/>
</dbReference>
<dbReference type="InterPro" id="IPR001387">
    <property type="entry name" value="Cro/C1-type_HTH"/>
</dbReference>
<dbReference type="RefSeq" id="WP_308727345.1">
    <property type="nucleotide sequence ID" value="NZ_JAJEQF010000001.1"/>
</dbReference>
<dbReference type="Proteomes" id="UP001199355">
    <property type="component" value="Unassembled WGS sequence"/>
</dbReference>
<organism evidence="2 3">
    <name type="scientific">Gallintestinimicrobium propionicum</name>
    <dbReference type="NCBI Taxonomy" id="2981770"/>
    <lineage>
        <taxon>Bacteria</taxon>
        <taxon>Bacillati</taxon>
        <taxon>Bacillota</taxon>
        <taxon>Clostridia</taxon>
        <taxon>Lachnospirales</taxon>
        <taxon>Lachnospiraceae</taxon>
        <taxon>Gallintestinimicrobium</taxon>
    </lineage>
</organism>
<dbReference type="InterPro" id="IPR010982">
    <property type="entry name" value="Lambda_DNA-bd_dom_sf"/>
</dbReference>
<dbReference type="SMART" id="SM00530">
    <property type="entry name" value="HTH_XRE"/>
    <property type="match status" value="1"/>
</dbReference>
<sequence length="91" mass="10404">MVDIKEWRQEFGITQQALAKASGLDVRWIQKVEAGDIDIMNVTVKRFTLLMKGISSLSEQSNNPCKMQNQVKTINGTYKMVSELLKWEELA</sequence>
<protein>
    <submittedName>
        <fullName evidence="2">Helix-turn-helix domain-containing protein</fullName>
    </submittedName>
</protein>
<evidence type="ECO:0000259" key="1">
    <source>
        <dbReference type="PROSITE" id="PS50943"/>
    </source>
</evidence>
<name>A0AAE3DMI3_9FIRM</name>
<dbReference type="PROSITE" id="PS50943">
    <property type="entry name" value="HTH_CROC1"/>
    <property type="match status" value="1"/>
</dbReference>
<gene>
    <name evidence="2" type="ORF">LKD45_00005</name>
</gene>
<dbReference type="GO" id="GO:0003677">
    <property type="term" value="F:DNA binding"/>
    <property type="evidence" value="ECO:0007669"/>
    <property type="project" value="InterPro"/>
</dbReference>
<evidence type="ECO:0000313" key="3">
    <source>
        <dbReference type="Proteomes" id="UP001199355"/>
    </source>
</evidence>
<dbReference type="CDD" id="cd00093">
    <property type="entry name" value="HTH_XRE"/>
    <property type="match status" value="1"/>
</dbReference>
<dbReference type="Gene3D" id="1.10.260.40">
    <property type="entry name" value="lambda repressor-like DNA-binding domains"/>
    <property type="match status" value="1"/>
</dbReference>
<dbReference type="EMBL" id="JAJEQF010000001">
    <property type="protein sequence ID" value="MCC2166096.1"/>
    <property type="molecule type" value="Genomic_DNA"/>
</dbReference>
<evidence type="ECO:0000313" key="2">
    <source>
        <dbReference type="EMBL" id="MCC2166096.1"/>
    </source>
</evidence>
<keyword evidence="3" id="KW-1185">Reference proteome</keyword>
<feature type="domain" description="HTH cro/C1-type" evidence="1">
    <location>
        <begin position="4"/>
        <end position="35"/>
    </location>
</feature>
<proteinExistence type="predicted"/>
<reference evidence="2 3" key="1">
    <citation type="submission" date="2021-10" db="EMBL/GenBank/DDBJ databases">
        <title>Anaerobic single-cell dispensing facilitates the cultivation of human gut bacteria.</title>
        <authorList>
            <person name="Afrizal A."/>
        </authorList>
    </citation>
    <scope>NUCLEOTIDE SEQUENCE [LARGE SCALE GENOMIC DNA]</scope>
    <source>
        <strain evidence="2 3">CLA-AA-H244</strain>
    </source>
</reference>
<dbReference type="Pfam" id="PF01381">
    <property type="entry name" value="HTH_3"/>
    <property type="match status" value="1"/>
</dbReference>
<comment type="caution">
    <text evidence="2">The sequence shown here is derived from an EMBL/GenBank/DDBJ whole genome shotgun (WGS) entry which is preliminary data.</text>
</comment>
<dbReference type="AlphaFoldDB" id="A0AAE3DMI3"/>
<accession>A0AAE3DMI3</accession>